<proteinExistence type="predicted"/>
<protein>
    <recommendedName>
        <fullName evidence="5">Transmembrane protein</fullName>
    </recommendedName>
</protein>
<gene>
    <name evidence="3" type="ORF">JD844_020362</name>
</gene>
<dbReference type="InterPro" id="IPR031524">
    <property type="entry name" value="ARMH4"/>
</dbReference>
<keyword evidence="4" id="KW-1185">Reference proteome</keyword>
<evidence type="ECO:0000313" key="3">
    <source>
        <dbReference type="EMBL" id="KAH0620255.1"/>
    </source>
</evidence>
<feature type="compositionally biased region" description="Polar residues" evidence="1">
    <location>
        <begin position="318"/>
        <end position="333"/>
    </location>
</feature>
<feature type="compositionally biased region" description="Polar residues" evidence="1">
    <location>
        <begin position="443"/>
        <end position="475"/>
    </location>
</feature>
<name>A0ABQ7SSF9_PHRPL</name>
<evidence type="ECO:0000256" key="1">
    <source>
        <dbReference type="SAM" id="MobiDB-lite"/>
    </source>
</evidence>
<dbReference type="Proteomes" id="UP000826234">
    <property type="component" value="Unassembled WGS sequence"/>
</dbReference>
<feature type="compositionally biased region" description="Polar residues" evidence="1">
    <location>
        <begin position="282"/>
        <end position="292"/>
    </location>
</feature>
<dbReference type="Pfam" id="PF15767">
    <property type="entry name" value="ARMH4"/>
    <property type="match status" value="1"/>
</dbReference>
<accession>A0ABQ7SSF9</accession>
<evidence type="ECO:0000256" key="2">
    <source>
        <dbReference type="SAM" id="Phobius"/>
    </source>
</evidence>
<sequence>MISAVLLLLVVQWHLQYKFKHNAEGGSFAGPEGFACFHANISSNVRLRMGLPMYIAICFVLLSFCSLPSFAFRSPEGRHIRRLQRSISEGNSLEDTANVSISSLESNFSSALQTASTPASKRLYGDSAEPSESSIYTATTIKATLQTILGVSGFLGRQSLDVSSTVEAGIGESERQFHTSGPSEELGRNGPAKATVMTAPVSNIHGDVLSSATRETVSDGGARPTSTGNPYGDVFTPIILEGGKKISELATAQPTMQGRMANLPGTMASDHTTNPSPPIRQSVGSEQTSNGDEFSVSPGAGSTAKPTDGSIGLEVEGSDSQGHSKWTPGTPTSVPVAVPLSDDWDDTKLAPGSQARATQPEAPNQLRVVTEPYPPAEGEEDEEDDVKRVPPPRISETPAKGSKGVQAGSGLPSMPEGESATLSASLDSVHGTHPSVNIEAPAGNTSEEAGSVVTNYPRSIPESATTTDVTKSGVFQTPGVPLRG</sequence>
<dbReference type="EMBL" id="JAIPUX010003289">
    <property type="protein sequence ID" value="KAH0620255.1"/>
    <property type="molecule type" value="Genomic_DNA"/>
</dbReference>
<keyword evidence="2" id="KW-0812">Transmembrane</keyword>
<dbReference type="PANTHER" id="PTHR21585">
    <property type="entry name" value="FULL-LENGTH CDNA CLONE CS0DC025YL05 OF NEUROBLASTOMA"/>
    <property type="match status" value="1"/>
</dbReference>
<organism evidence="3 4">
    <name type="scientific">Phrynosoma platyrhinos</name>
    <name type="common">Desert horned lizard</name>
    <dbReference type="NCBI Taxonomy" id="52577"/>
    <lineage>
        <taxon>Eukaryota</taxon>
        <taxon>Metazoa</taxon>
        <taxon>Chordata</taxon>
        <taxon>Craniata</taxon>
        <taxon>Vertebrata</taxon>
        <taxon>Euteleostomi</taxon>
        <taxon>Lepidosauria</taxon>
        <taxon>Squamata</taxon>
        <taxon>Bifurcata</taxon>
        <taxon>Unidentata</taxon>
        <taxon>Episquamata</taxon>
        <taxon>Toxicofera</taxon>
        <taxon>Iguania</taxon>
        <taxon>Phrynosomatidae</taxon>
        <taxon>Phrynosomatinae</taxon>
        <taxon>Phrynosoma</taxon>
    </lineage>
</organism>
<evidence type="ECO:0000313" key="4">
    <source>
        <dbReference type="Proteomes" id="UP000826234"/>
    </source>
</evidence>
<evidence type="ECO:0008006" key="5">
    <source>
        <dbReference type="Google" id="ProtNLM"/>
    </source>
</evidence>
<keyword evidence="2" id="KW-1133">Transmembrane helix</keyword>
<reference evidence="3 4" key="1">
    <citation type="journal article" date="2022" name="Gigascience">
        <title>A chromosome-level genome assembly and annotation of the desert horned lizard, Phrynosoma platyrhinos, provides insight into chromosomal rearrangements among reptiles.</title>
        <authorList>
            <person name="Koochekian N."/>
            <person name="Ascanio A."/>
            <person name="Farleigh K."/>
            <person name="Card D.C."/>
            <person name="Schield D.R."/>
            <person name="Castoe T.A."/>
            <person name="Jezkova T."/>
        </authorList>
    </citation>
    <scope>NUCLEOTIDE SEQUENCE [LARGE SCALE GENOMIC DNA]</scope>
    <source>
        <strain evidence="3">NK-2021</strain>
    </source>
</reference>
<dbReference type="PANTHER" id="PTHR21585:SF0">
    <property type="entry name" value="ARMADILLO-LIKE HELICAL DOMAIN-CONTAINING PROTEIN 4"/>
    <property type="match status" value="1"/>
</dbReference>
<feature type="transmembrane region" description="Helical" evidence="2">
    <location>
        <begin position="53"/>
        <end position="72"/>
    </location>
</feature>
<comment type="caution">
    <text evidence="3">The sequence shown here is derived from an EMBL/GenBank/DDBJ whole genome shotgun (WGS) entry which is preliminary data.</text>
</comment>
<keyword evidence="2" id="KW-0472">Membrane</keyword>
<feature type="region of interest" description="Disordered" evidence="1">
    <location>
        <begin position="259"/>
        <end position="484"/>
    </location>
</feature>